<evidence type="ECO:0000256" key="1">
    <source>
        <dbReference type="SAM" id="Phobius"/>
    </source>
</evidence>
<reference evidence="3 4" key="1">
    <citation type="submission" date="2018-06" db="EMBL/GenBank/DDBJ databases">
        <title>Genomic Encyclopedia of Archaeal and Bacterial Type Strains, Phase II (KMG-II): from individual species to whole genera.</title>
        <authorList>
            <person name="Goeker M."/>
        </authorList>
    </citation>
    <scope>NUCLEOTIDE SEQUENCE [LARGE SCALE GENOMIC DNA]</scope>
    <source>
        <strain evidence="3 4">DSM 21851</strain>
    </source>
</reference>
<dbReference type="Proteomes" id="UP000248790">
    <property type="component" value="Unassembled WGS sequence"/>
</dbReference>
<accession>A0A327WXY2</accession>
<dbReference type="GO" id="GO:0008932">
    <property type="term" value="F:lytic endotransglycosylase activity"/>
    <property type="evidence" value="ECO:0007669"/>
    <property type="project" value="TreeGrafter"/>
</dbReference>
<feature type="transmembrane region" description="Helical" evidence="1">
    <location>
        <begin position="12"/>
        <end position="34"/>
    </location>
</feature>
<dbReference type="RefSeq" id="WP_111629135.1">
    <property type="nucleotide sequence ID" value="NZ_QLMC01000003.1"/>
</dbReference>
<gene>
    <name evidence="3" type="ORF">LX87_03121</name>
</gene>
<evidence type="ECO:0000259" key="2">
    <source>
        <dbReference type="PROSITE" id="PS51782"/>
    </source>
</evidence>
<dbReference type="PANTHER" id="PTHR33734:SF22">
    <property type="entry name" value="MEMBRANE-BOUND LYTIC MUREIN TRANSGLYCOSYLASE D"/>
    <property type="match status" value="1"/>
</dbReference>
<protein>
    <submittedName>
        <fullName evidence="3">LysM repeat protein</fullName>
    </submittedName>
</protein>
<dbReference type="PROSITE" id="PS51782">
    <property type="entry name" value="LYSM"/>
    <property type="match status" value="3"/>
</dbReference>
<keyword evidence="4" id="KW-1185">Reference proteome</keyword>
<keyword evidence="1" id="KW-0472">Membrane</keyword>
<proteinExistence type="predicted"/>
<keyword evidence="1" id="KW-0812">Transmembrane</keyword>
<organism evidence="3 4">
    <name type="scientific">Larkinella arboricola</name>
    <dbReference type="NCBI Taxonomy" id="643671"/>
    <lineage>
        <taxon>Bacteria</taxon>
        <taxon>Pseudomonadati</taxon>
        <taxon>Bacteroidota</taxon>
        <taxon>Cytophagia</taxon>
        <taxon>Cytophagales</taxon>
        <taxon>Spirosomataceae</taxon>
        <taxon>Larkinella</taxon>
    </lineage>
</organism>
<dbReference type="SUPFAM" id="SSF54106">
    <property type="entry name" value="LysM domain"/>
    <property type="match status" value="3"/>
</dbReference>
<dbReference type="OrthoDB" id="977752at2"/>
<dbReference type="InterPro" id="IPR036779">
    <property type="entry name" value="LysM_dom_sf"/>
</dbReference>
<dbReference type="CDD" id="cd00118">
    <property type="entry name" value="LysM"/>
    <property type="match status" value="3"/>
</dbReference>
<dbReference type="PANTHER" id="PTHR33734">
    <property type="entry name" value="LYSM DOMAIN-CONTAINING GPI-ANCHORED PROTEIN 2"/>
    <property type="match status" value="1"/>
</dbReference>
<dbReference type="Gene3D" id="3.10.350.10">
    <property type="entry name" value="LysM domain"/>
    <property type="match status" value="3"/>
</dbReference>
<dbReference type="SMART" id="SM00257">
    <property type="entry name" value="LysM"/>
    <property type="match status" value="3"/>
</dbReference>
<feature type="domain" description="LysM" evidence="2">
    <location>
        <begin position="389"/>
        <end position="433"/>
    </location>
</feature>
<feature type="domain" description="LysM" evidence="2">
    <location>
        <begin position="656"/>
        <end position="699"/>
    </location>
</feature>
<sequence length="702" mass="78970">MTRKTTFKQAVFTHFQNPLAINWTFAVSLFFLFYSQDSPGQGVPRIENQLEFAGVTIYLTDATQHLVQQEAELLYVNRALVTSRLERINLYLPLIKPLLAQHSLSNDFVFLALYESGSSITPVPLHFWAFNQPNVAGLRVDALIDERRHPVRSTLAAINHLKRLYGQQPNWVSVVHRYSQLPGSDTTRTFTKEPTDSKTYALTDARDEFLIRLLASKIVLERALSVYHPQKQLMLFPYEETRGKRLSQIAQYCQVDEASVVTYNTWLKAPHVPENEDYTVYIPVTIEQYAELKQKTGFTEDNAIAIGSVGFPVLQKKATATDQSGSLFYRINGKKGIQAQLFDNRITLAYRGKLKVRKLEQYNDLHGNRPIVAGEIYYLEKKSKRAAVPFHVVRRGQSLWAIAQQYGLQFRKLIEYNDINPEQQPAVARILWLQRKRPATVPVEYYRSPKQPEQPVPAINAESVLAVTNLEGGDKKPIKLKNDLASETGKPLIVPNRSPLASLDSLIAALHKPEIPTFRSGATKMIFPGRPAEHTDSENRPAKEAKELSGPLIIHTVEKTDTYATVARKYQVTIQQLYSWNNLSAGKPLRVGQSLLIDQALAPGRKGTIPLAAKPVAVKPPVVKPAGAPFLKPATVKPRATQPAPMPSPVEPVNELIHVVQAGENMYRIGLRYKVKPTQIQQWNNLPDLTAVVGARLVIRKK</sequence>
<feature type="domain" description="LysM" evidence="2">
    <location>
        <begin position="553"/>
        <end position="597"/>
    </location>
</feature>
<dbReference type="InterPro" id="IPR018392">
    <property type="entry name" value="LysM"/>
</dbReference>
<keyword evidence="1" id="KW-1133">Transmembrane helix</keyword>
<evidence type="ECO:0000313" key="3">
    <source>
        <dbReference type="EMBL" id="RAJ98212.1"/>
    </source>
</evidence>
<evidence type="ECO:0000313" key="4">
    <source>
        <dbReference type="Proteomes" id="UP000248790"/>
    </source>
</evidence>
<comment type="caution">
    <text evidence="3">The sequence shown here is derived from an EMBL/GenBank/DDBJ whole genome shotgun (WGS) entry which is preliminary data.</text>
</comment>
<dbReference type="EMBL" id="QLMC01000003">
    <property type="protein sequence ID" value="RAJ98212.1"/>
    <property type="molecule type" value="Genomic_DNA"/>
</dbReference>
<dbReference type="AlphaFoldDB" id="A0A327WXY2"/>
<name>A0A327WXY2_LARAB</name>
<dbReference type="Pfam" id="PF01476">
    <property type="entry name" value="LysM"/>
    <property type="match status" value="3"/>
</dbReference>